<accession>A0AAJ4UWF5</accession>
<dbReference type="AlphaFoldDB" id="A0AAJ4UWF5"/>
<dbReference type="PANTHER" id="PTHR11839">
    <property type="entry name" value="UDP/ADP-SUGAR PYROPHOSPHATASE"/>
    <property type="match status" value="1"/>
</dbReference>
<proteinExistence type="predicted"/>
<dbReference type="Proteomes" id="UP000270581">
    <property type="component" value="Unassembled WGS sequence"/>
</dbReference>
<dbReference type="CDD" id="cd03424">
    <property type="entry name" value="NUDIX_ADPRase_Nudt5_UGPPase_Nudt14"/>
    <property type="match status" value="1"/>
</dbReference>
<evidence type="ECO:0000256" key="2">
    <source>
        <dbReference type="ARBA" id="ARBA00022801"/>
    </source>
</evidence>
<evidence type="ECO:0000256" key="1">
    <source>
        <dbReference type="ARBA" id="ARBA00001946"/>
    </source>
</evidence>
<feature type="domain" description="Nudix hydrolase" evidence="3">
    <location>
        <begin position="42"/>
        <end position="172"/>
    </location>
</feature>
<dbReference type="EMBL" id="RJJC01000001">
    <property type="protein sequence ID" value="RNJ27067.1"/>
    <property type="molecule type" value="Genomic_DNA"/>
</dbReference>
<dbReference type="InterPro" id="IPR000086">
    <property type="entry name" value="NUDIX_hydrolase_dom"/>
</dbReference>
<keyword evidence="5" id="KW-1185">Reference proteome</keyword>
<organism evidence="4 5">
    <name type="scientific">Halosegnis longus</name>
    <dbReference type="NCBI Taxonomy" id="2216012"/>
    <lineage>
        <taxon>Archaea</taxon>
        <taxon>Methanobacteriati</taxon>
        <taxon>Methanobacteriota</taxon>
        <taxon>Stenosarchaea group</taxon>
        <taxon>Halobacteria</taxon>
        <taxon>Halobacteriales</taxon>
        <taxon>Natronomonadaceae</taxon>
        <taxon>Halosegnis</taxon>
    </lineage>
</organism>
<dbReference type="PROSITE" id="PS51462">
    <property type="entry name" value="NUDIX"/>
    <property type="match status" value="1"/>
</dbReference>
<dbReference type="RefSeq" id="WP_123124360.1">
    <property type="nucleotide sequence ID" value="NZ_RJJC01000001.1"/>
</dbReference>
<name>A0AAJ4UWF5_9EURY</name>
<dbReference type="SUPFAM" id="SSF55811">
    <property type="entry name" value="Nudix"/>
    <property type="match status" value="1"/>
</dbReference>
<dbReference type="Pfam" id="PF00293">
    <property type="entry name" value="NUDIX"/>
    <property type="match status" value="1"/>
</dbReference>
<sequence length="181" mass="19633">MDDDLAWETTDSRIDYDCPGFAVREDSVTFPDGSTGQYHSVTEPDAVVILPFTSEGDVVAIEEWRQAVGRVNLGLPAGGLEPDDGDLTAAAHRELREETGYEADRLEQVATVEPANGLIDATHHHFVAHDCAPTADQSLDENESIRVTEREFDALHEAAVAGELRDGRAALGVLRYAATTE</sequence>
<comment type="cofactor">
    <cofactor evidence="1">
        <name>Mg(2+)</name>
        <dbReference type="ChEBI" id="CHEBI:18420"/>
    </cofactor>
</comment>
<dbReference type="GO" id="GO:0019693">
    <property type="term" value="P:ribose phosphate metabolic process"/>
    <property type="evidence" value="ECO:0007669"/>
    <property type="project" value="TreeGrafter"/>
</dbReference>
<dbReference type="InterPro" id="IPR015797">
    <property type="entry name" value="NUDIX_hydrolase-like_dom_sf"/>
</dbReference>
<comment type="caution">
    <text evidence="4">The sequence shown here is derived from an EMBL/GenBank/DDBJ whole genome shotgun (WGS) entry which is preliminary data.</text>
</comment>
<dbReference type="GO" id="GO:0016787">
    <property type="term" value="F:hydrolase activity"/>
    <property type="evidence" value="ECO:0007669"/>
    <property type="project" value="UniProtKB-KW"/>
</dbReference>
<reference evidence="4 5" key="1">
    <citation type="submission" date="2018-11" db="EMBL/GenBank/DDBJ databases">
        <title>Genome sequences of Natronomonas sp. CBA1133.</title>
        <authorList>
            <person name="Roh S.W."/>
            <person name="Cha I.-T."/>
        </authorList>
    </citation>
    <scope>NUCLEOTIDE SEQUENCE [LARGE SCALE GENOMIC DNA]</scope>
    <source>
        <strain evidence="4 5">CBA1133</strain>
    </source>
</reference>
<dbReference type="Gene3D" id="3.90.79.10">
    <property type="entry name" value="Nucleoside Triphosphate Pyrophosphohydrolase"/>
    <property type="match status" value="1"/>
</dbReference>
<dbReference type="GO" id="GO:0006753">
    <property type="term" value="P:nucleoside phosphate metabolic process"/>
    <property type="evidence" value="ECO:0007669"/>
    <property type="project" value="TreeGrafter"/>
</dbReference>
<evidence type="ECO:0000259" key="3">
    <source>
        <dbReference type="PROSITE" id="PS51462"/>
    </source>
</evidence>
<keyword evidence="2 4" id="KW-0378">Hydrolase</keyword>
<gene>
    <name evidence="4" type="ORF">Nmn1133_10515</name>
</gene>
<evidence type="ECO:0000313" key="4">
    <source>
        <dbReference type="EMBL" id="RNJ27067.1"/>
    </source>
</evidence>
<evidence type="ECO:0000313" key="5">
    <source>
        <dbReference type="Proteomes" id="UP000270581"/>
    </source>
</evidence>
<dbReference type="PANTHER" id="PTHR11839:SF18">
    <property type="entry name" value="NUDIX HYDROLASE DOMAIN-CONTAINING PROTEIN"/>
    <property type="match status" value="1"/>
</dbReference>
<protein>
    <submittedName>
        <fullName evidence="4">NUDIX hydrolase</fullName>
    </submittedName>
</protein>